<dbReference type="Gene3D" id="1.25.40.10">
    <property type="entry name" value="Tetratricopeptide repeat domain"/>
    <property type="match status" value="1"/>
</dbReference>
<reference evidence="1 2" key="1">
    <citation type="submission" date="2018-03" db="EMBL/GenBank/DDBJ databases">
        <title>Defining the species Micromonospora saelicesensis and Micromonospora noduli under the framework of genomics.</title>
        <authorList>
            <person name="Riesco R."/>
            <person name="Trujillo M.E."/>
        </authorList>
    </citation>
    <scope>NUCLEOTIDE SEQUENCE [LARGE SCALE GENOMIC DNA]</scope>
    <source>
        <strain evidence="1 2">PSN13</strain>
    </source>
</reference>
<sequence length="256" mass="27406">MTDDFDRAVSVMGEKAMTFSESVRSAFRRGETDAVVRMSEAEIERAQAAGDLAGEVEARYSLARVAIRGGDLPGGEARAREALAVALRSGDRALEERPRHVLAGVARMSGDLLRARDLYRESIALNEALGQPKTVNSEFHNLAFCELGLGNLDVARTLFAENRERVFHNGWADFVPYVCVAGAALATAEGDHSRAARMIGVADAAFAALGQVPDPDDAADLARMRAAATEALGPSDFDEQYAVGQHLEPRAAFDAA</sequence>
<evidence type="ECO:0000313" key="1">
    <source>
        <dbReference type="EMBL" id="RAO31583.1"/>
    </source>
</evidence>
<gene>
    <name evidence="1" type="ORF">PSN13_04147</name>
</gene>
<dbReference type="InterPro" id="IPR011990">
    <property type="entry name" value="TPR-like_helical_dom_sf"/>
</dbReference>
<protein>
    <recommendedName>
        <fullName evidence="3">Tetratricopeptide repeat protein</fullName>
    </recommendedName>
</protein>
<dbReference type="EMBL" id="PYAG01000020">
    <property type="protein sequence ID" value="RAO31583.1"/>
    <property type="molecule type" value="Genomic_DNA"/>
</dbReference>
<comment type="caution">
    <text evidence="1">The sequence shown here is derived from an EMBL/GenBank/DDBJ whole genome shotgun (WGS) entry which is preliminary data.</text>
</comment>
<evidence type="ECO:0008006" key="3">
    <source>
        <dbReference type="Google" id="ProtNLM"/>
    </source>
</evidence>
<dbReference type="SUPFAM" id="SSF48452">
    <property type="entry name" value="TPR-like"/>
    <property type="match status" value="1"/>
</dbReference>
<dbReference type="Proteomes" id="UP000249419">
    <property type="component" value="Unassembled WGS sequence"/>
</dbReference>
<proteinExistence type="predicted"/>
<name>A0A328NT11_9ACTN</name>
<dbReference type="AlphaFoldDB" id="A0A328NT11"/>
<evidence type="ECO:0000313" key="2">
    <source>
        <dbReference type="Proteomes" id="UP000249419"/>
    </source>
</evidence>
<organism evidence="1 2">
    <name type="scientific">Micromonospora saelicesensis</name>
    <dbReference type="NCBI Taxonomy" id="285676"/>
    <lineage>
        <taxon>Bacteria</taxon>
        <taxon>Bacillati</taxon>
        <taxon>Actinomycetota</taxon>
        <taxon>Actinomycetes</taxon>
        <taxon>Micromonosporales</taxon>
        <taxon>Micromonosporaceae</taxon>
        <taxon>Micromonospora</taxon>
    </lineage>
</organism>
<accession>A0A328NT11</accession>